<evidence type="ECO:0000313" key="2">
    <source>
        <dbReference type="EMBL" id="SJK86509.1"/>
    </source>
</evidence>
<accession>A0A1R4ABW2</accession>
<dbReference type="AlphaFoldDB" id="A0A1R4ABW2"/>
<reference evidence="2 3" key="3">
    <citation type="journal article" date="2016" name="Sci. Rep.">
        <title>Genome-wide diversity and gene expression profiling of Babesia microti isolates identify polymorphic genes that mediate host-pathogen interactions.</title>
        <authorList>
            <person name="Silva J.C."/>
            <person name="Cornillot E."/>
            <person name="McCracken C."/>
            <person name="Usmani-Brown S."/>
            <person name="Dwivedi A."/>
            <person name="Ifeonu O.O."/>
            <person name="Crabtree J."/>
            <person name="Gotia H.T."/>
            <person name="Virji A.Z."/>
            <person name="Reynes C."/>
            <person name="Colinge J."/>
            <person name="Kumar V."/>
            <person name="Lawres L."/>
            <person name="Pazzi J.E."/>
            <person name="Pablo J.V."/>
            <person name="Hung C."/>
            <person name="Brancato J."/>
            <person name="Kumari P."/>
            <person name="Orvis J."/>
            <person name="Tretina K."/>
            <person name="Chibucos M."/>
            <person name="Ott S."/>
            <person name="Sadzewicz L."/>
            <person name="Sengamalay N."/>
            <person name="Shetty A.C."/>
            <person name="Su Q."/>
            <person name="Tallon L."/>
            <person name="Fraser C.M."/>
            <person name="Frutos R."/>
            <person name="Molina D.M."/>
            <person name="Krause P.J."/>
            <person name="Ben Mamoun C."/>
        </authorList>
    </citation>
    <scope>NUCLEOTIDE SEQUENCE [LARGE SCALE GENOMIC DNA]</scope>
    <source>
        <strain evidence="2 3">RI</strain>
    </source>
</reference>
<dbReference type="Pfam" id="PF00004">
    <property type="entry name" value="AAA"/>
    <property type="match status" value="1"/>
</dbReference>
<dbReference type="EMBL" id="LN871598">
    <property type="protein sequence ID" value="SJK86509.1"/>
    <property type="molecule type" value="Genomic_DNA"/>
</dbReference>
<reference evidence="2 3" key="1">
    <citation type="journal article" date="2012" name="Nucleic Acids Res.">
        <title>Sequencing of the smallest Apicomplexan genome from the human pathogen Babesia microti.</title>
        <authorList>
            <person name="Cornillot E."/>
            <person name="Hadj-Kaddour K."/>
            <person name="Dassouli A."/>
            <person name="Noel B."/>
            <person name="Ranwez V."/>
            <person name="Vacherie B."/>
            <person name="Augagneur Y."/>
            <person name="Bres V."/>
            <person name="Duclos A."/>
            <person name="Randazzo S."/>
            <person name="Carcy B."/>
            <person name="Debierre-Grockiego F."/>
            <person name="Delbecq S."/>
            <person name="Moubri-Menage K."/>
            <person name="Shams-Eldin H."/>
            <person name="Usmani-Brown S."/>
            <person name="Bringaud F."/>
            <person name="Wincker P."/>
            <person name="Vivares C.P."/>
            <person name="Schwarz R.T."/>
            <person name="Schetters T.P."/>
            <person name="Krause P.J."/>
            <person name="Gorenflot A."/>
            <person name="Berry V."/>
            <person name="Barbe V."/>
            <person name="Ben Mamoun C."/>
        </authorList>
    </citation>
    <scope>NUCLEOTIDE SEQUENCE [LARGE SCALE GENOMIC DNA]</scope>
    <source>
        <strain evidence="2 3">RI</strain>
    </source>
</reference>
<sequence>MVSTFIREIIINADLILLSPILFKSINHSVDIESVDDLTTSIDGSNDYVTQLLFDTLVKFVLVDVFVFIIAGDEVLRWNHREIVLDQFYRQIFYPFTIIDHQILESTSIQDTVNVFYNISIHGTKMLVPNEIGMLKKAINKFSQLMYRINLSAQFANFSYEYRFMDEQSTISNKTADNKLTPENDKSKSDNEFAQYNETEHLNFDNNLTRRLSEIIIPFLLVPELDNFVGIYHRAPRILIYGDNNRKIFNKWLGTLKQHLNFKYLPISISHIFSCYCGDSERNLTFAFNLAKSQNCFPTILVLDGIHLICRDMNGKCDMTNRLFATLILQLDQLNQPLQSEYMHAQINSAIIKCPTDCPIVKWINQCQERSFAINISNEEINKASPIAVVAFTDVSIDELCQAVTRKGRFDFLIDGL</sequence>
<protein>
    <recommendedName>
        <fullName evidence="1">ATPase AAA-type core domain-containing protein</fullName>
    </recommendedName>
</protein>
<dbReference type="GeneID" id="24425211"/>
<dbReference type="GO" id="GO:0016887">
    <property type="term" value="F:ATP hydrolysis activity"/>
    <property type="evidence" value="ECO:0007669"/>
    <property type="project" value="InterPro"/>
</dbReference>
<keyword evidence="3" id="KW-1185">Reference proteome</keyword>
<proteinExistence type="predicted"/>
<feature type="domain" description="ATPase AAA-type core" evidence="1">
    <location>
        <begin position="258"/>
        <end position="414"/>
    </location>
</feature>
<dbReference type="KEGG" id="bmic:BMR1_03g02845"/>
<dbReference type="Proteomes" id="UP000002899">
    <property type="component" value="Chromosome III"/>
</dbReference>
<dbReference type="InterPro" id="IPR003959">
    <property type="entry name" value="ATPase_AAA_core"/>
</dbReference>
<name>A0A1R4ABW2_BABMR</name>
<evidence type="ECO:0000313" key="3">
    <source>
        <dbReference type="Proteomes" id="UP000002899"/>
    </source>
</evidence>
<evidence type="ECO:0000259" key="1">
    <source>
        <dbReference type="Pfam" id="PF00004"/>
    </source>
</evidence>
<dbReference type="InterPro" id="IPR027417">
    <property type="entry name" value="P-loop_NTPase"/>
</dbReference>
<dbReference type="RefSeq" id="XP_021338660.1">
    <property type="nucleotide sequence ID" value="XM_021482106.1"/>
</dbReference>
<organism evidence="2 3">
    <name type="scientific">Babesia microti (strain RI)</name>
    <dbReference type="NCBI Taxonomy" id="1133968"/>
    <lineage>
        <taxon>Eukaryota</taxon>
        <taxon>Sar</taxon>
        <taxon>Alveolata</taxon>
        <taxon>Apicomplexa</taxon>
        <taxon>Aconoidasida</taxon>
        <taxon>Piroplasmida</taxon>
        <taxon>Babesiidae</taxon>
        <taxon>Babesia</taxon>
    </lineage>
</organism>
<dbReference type="Gene3D" id="3.40.50.300">
    <property type="entry name" value="P-loop containing nucleotide triphosphate hydrolases"/>
    <property type="match status" value="1"/>
</dbReference>
<dbReference type="GO" id="GO:0005524">
    <property type="term" value="F:ATP binding"/>
    <property type="evidence" value="ECO:0007669"/>
    <property type="project" value="InterPro"/>
</dbReference>
<dbReference type="SUPFAM" id="SSF52540">
    <property type="entry name" value="P-loop containing nucleoside triphosphate hydrolases"/>
    <property type="match status" value="1"/>
</dbReference>
<dbReference type="VEuPathDB" id="PiroplasmaDB:BMR1_03g02845"/>
<reference evidence="2 3" key="2">
    <citation type="journal article" date="2013" name="PLoS ONE">
        <title>Whole genome mapping and re-organization of the nuclear and mitochondrial genomes of Babesia microti isolates.</title>
        <authorList>
            <person name="Cornillot E."/>
            <person name="Dassouli A."/>
            <person name="Garg A."/>
            <person name="Pachikara N."/>
            <person name="Randazzo S."/>
            <person name="Depoix D."/>
            <person name="Carcy B."/>
            <person name="Delbecq S."/>
            <person name="Frutos R."/>
            <person name="Silva J.C."/>
            <person name="Sutton R."/>
            <person name="Krause P.J."/>
            <person name="Mamoun C.B."/>
        </authorList>
    </citation>
    <scope>NUCLEOTIDE SEQUENCE [LARGE SCALE GENOMIC DNA]</scope>
    <source>
        <strain evidence="2 3">RI</strain>
    </source>
</reference>